<feature type="compositionally biased region" description="Acidic residues" evidence="1">
    <location>
        <begin position="696"/>
        <end position="710"/>
    </location>
</feature>
<feature type="region of interest" description="Disordered" evidence="1">
    <location>
        <begin position="141"/>
        <end position="215"/>
    </location>
</feature>
<feature type="compositionally biased region" description="Acidic residues" evidence="1">
    <location>
        <begin position="787"/>
        <end position="803"/>
    </location>
</feature>
<dbReference type="EMBL" id="NHTK01005806">
    <property type="protein sequence ID" value="PPQ73623.1"/>
    <property type="molecule type" value="Genomic_DNA"/>
</dbReference>
<feature type="region of interest" description="Disordered" evidence="1">
    <location>
        <begin position="686"/>
        <end position="838"/>
    </location>
</feature>
<feature type="compositionally biased region" description="Polar residues" evidence="1">
    <location>
        <begin position="775"/>
        <end position="784"/>
    </location>
</feature>
<feature type="compositionally biased region" description="Polar residues" evidence="1">
    <location>
        <begin position="70"/>
        <end position="79"/>
    </location>
</feature>
<feature type="compositionally biased region" description="Polar residues" evidence="1">
    <location>
        <begin position="591"/>
        <end position="601"/>
    </location>
</feature>
<comment type="caution">
    <text evidence="2">The sequence shown here is derived from an EMBL/GenBank/DDBJ whole genome shotgun (WGS) entry which is preliminary data.</text>
</comment>
<dbReference type="InParanoid" id="A0A409W531"/>
<sequence length="838" mass="91120">MMSIPLQSPTLNAQSILSTESPTNSNYGWSRSSPTHWHSAKLSESQELVEEQGVQASFSRPGQLPDLDTPSKSSNNSPSYGKPAFDDLNNANSKVGNTAGSMLKEHPSSTPVVQPGSNRGTQDLVAALNNCFAVNELSPSKQSESFASPPPPHSPTPVASTSLGPPLANGSGWSNTSHANLGQESPPALHLSLPTEERQNPGSQENTGENFLLHGSISSPDQLSSIYSSSTSNDAFHLLTIDDAVEFMEMDVAPVTSWKVNPITEEQRTQEILYNTSFIRKHWAANPLQSESLAIPRTVARPYIPISSRCDSLIEELFGPGDPRRGKSGVPPKFRKPKLSSSSSAVDEDRVSEFQSEPEQEWDPIAPLSPESEESDDKLMIELPIDSPASVPSDSFHANQNSRIESEEAASIVGGDLLDNISSLALGDHSTGLSAEPPEEVLDTDALDTRSLSPQPQVVEPLPVSPPPQSPSLDDLQSHSFHLRDLSPDSPSFSFGEPHLLRPSLPPLTPDAIFNVDLFYEDEEPLASTTAIEEVTEDPISSTEADVDLISSNEVDVDPISSNEVVVESHPTPPSNTQDDSNATDHIITPSDASTSASVNRDPSPIPAPVNPLLSSVPLATSSKSSAWSKENLSALEERLGINGFDYDLFDEERKIGLRPVIPTDDEEEVWYEFREDDEVMNFGSDQEETPLFLPDDSESEEEEIIELSDNEMIPPVATLPPAPVSPDPTPSSMRRSPRRRQRSTTPKDKTDTSELSRPVHTTPSSLRKRRPFPSISNSLSTRSQAEDDIDSDDHEEDQLEEDSPTRMGPPPRKRAKLAAQSPSNLPSGSQSARKRRR</sequence>
<feature type="compositionally biased region" description="Polar residues" evidence="1">
    <location>
        <begin position="18"/>
        <end position="46"/>
    </location>
</feature>
<protein>
    <submittedName>
        <fullName evidence="2">Uncharacterized protein</fullName>
    </submittedName>
</protein>
<evidence type="ECO:0000313" key="3">
    <source>
        <dbReference type="Proteomes" id="UP000284842"/>
    </source>
</evidence>
<feature type="compositionally biased region" description="Polar residues" evidence="1">
    <location>
        <begin position="171"/>
        <end position="183"/>
    </location>
</feature>
<gene>
    <name evidence="2" type="ORF">CVT24_007622</name>
</gene>
<name>A0A409W531_9AGAR</name>
<keyword evidence="3" id="KW-1185">Reference proteome</keyword>
<reference evidence="2 3" key="1">
    <citation type="journal article" date="2018" name="Evol. Lett.">
        <title>Horizontal gene cluster transfer increased hallucinogenic mushroom diversity.</title>
        <authorList>
            <person name="Reynolds H.T."/>
            <person name="Vijayakumar V."/>
            <person name="Gluck-Thaler E."/>
            <person name="Korotkin H.B."/>
            <person name="Matheny P.B."/>
            <person name="Slot J.C."/>
        </authorList>
    </citation>
    <scope>NUCLEOTIDE SEQUENCE [LARGE SCALE GENOMIC DNA]</scope>
    <source>
        <strain evidence="2 3">2629</strain>
    </source>
</reference>
<proteinExistence type="predicted"/>
<feature type="compositionally biased region" description="Low complexity" evidence="1">
    <location>
        <begin position="452"/>
        <end position="462"/>
    </location>
</feature>
<feature type="compositionally biased region" description="Polar residues" evidence="1">
    <location>
        <begin position="821"/>
        <end position="832"/>
    </location>
</feature>
<feature type="compositionally biased region" description="Polar residues" evidence="1">
    <location>
        <begin position="756"/>
        <end position="766"/>
    </location>
</feature>
<feature type="region of interest" description="Disordered" evidence="1">
    <location>
        <begin position="429"/>
        <end position="489"/>
    </location>
</feature>
<feature type="region of interest" description="Disordered" evidence="1">
    <location>
        <begin position="565"/>
        <end position="610"/>
    </location>
</feature>
<feature type="compositionally biased region" description="Polar residues" evidence="1">
    <location>
        <begin position="108"/>
        <end position="120"/>
    </location>
</feature>
<feature type="compositionally biased region" description="Basic and acidic residues" evidence="1">
    <location>
        <begin position="746"/>
        <end position="755"/>
    </location>
</feature>
<evidence type="ECO:0000313" key="2">
    <source>
        <dbReference type="EMBL" id="PPQ73623.1"/>
    </source>
</evidence>
<feature type="compositionally biased region" description="Polar residues" evidence="1">
    <location>
        <begin position="200"/>
        <end position="209"/>
    </location>
</feature>
<feature type="compositionally biased region" description="Polar residues" evidence="1">
    <location>
        <begin position="89"/>
        <end position="100"/>
    </location>
</feature>
<feature type="compositionally biased region" description="Acidic residues" evidence="1">
    <location>
        <begin position="437"/>
        <end position="446"/>
    </location>
</feature>
<feature type="region of interest" description="Disordered" evidence="1">
    <location>
        <begin position="18"/>
        <end position="120"/>
    </location>
</feature>
<evidence type="ECO:0000256" key="1">
    <source>
        <dbReference type="SAM" id="MobiDB-lite"/>
    </source>
</evidence>
<feature type="region of interest" description="Disordered" evidence="1">
    <location>
        <begin position="317"/>
        <end position="375"/>
    </location>
</feature>
<accession>A0A409W531</accession>
<dbReference type="AlphaFoldDB" id="A0A409W531"/>
<dbReference type="Proteomes" id="UP000284842">
    <property type="component" value="Unassembled WGS sequence"/>
</dbReference>
<feature type="compositionally biased region" description="Pro residues" evidence="1">
    <location>
        <begin position="718"/>
        <end position="730"/>
    </location>
</feature>
<dbReference type="OrthoDB" id="10646541at2759"/>
<organism evidence="2 3">
    <name type="scientific">Panaeolus cyanescens</name>
    <dbReference type="NCBI Taxonomy" id="181874"/>
    <lineage>
        <taxon>Eukaryota</taxon>
        <taxon>Fungi</taxon>
        <taxon>Dikarya</taxon>
        <taxon>Basidiomycota</taxon>
        <taxon>Agaricomycotina</taxon>
        <taxon>Agaricomycetes</taxon>
        <taxon>Agaricomycetidae</taxon>
        <taxon>Agaricales</taxon>
        <taxon>Agaricineae</taxon>
        <taxon>Galeropsidaceae</taxon>
        <taxon>Panaeolus</taxon>
    </lineage>
</organism>